<protein>
    <submittedName>
        <fullName evidence="1">Uncharacterized protein</fullName>
    </submittedName>
</protein>
<proteinExistence type="predicted"/>
<name>A0ACC2RYT1_9FUNG</name>
<evidence type="ECO:0000313" key="2">
    <source>
        <dbReference type="Proteomes" id="UP001165960"/>
    </source>
</evidence>
<dbReference type="Proteomes" id="UP001165960">
    <property type="component" value="Unassembled WGS sequence"/>
</dbReference>
<sequence length="97" mass="10516">MGSVDVGEFDSSSFKKNFQSQILLWFEPKKLRAAGPADWRPAGSLSLVIPSIHLPSNPDSQTTTHSLSTTSDAVPFISTYDGNVHSAQSLPFSSFDE</sequence>
<evidence type="ECO:0000313" key="1">
    <source>
        <dbReference type="EMBL" id="KAJ9055165.1"/>
    </source>
</evidence>
<gene>
    <name evidence="1" type="ORF">DSO57_1007077</name>
</gene>
<keyword evidence="2" id="KW-1185">Reference proteome</keyword>
<dbReference type="EMBL" id="QTSX02006410">
    <property type="protein sequence ID" value="KAJ9055165.1"/>
    <property type="molecule type" value="Genomic_DNA"/>
</dbReference>
<reference evidence="1" key="1">
    <citation type="submission" date="2022-04" db="EMBL/GenBank/DDBJ databases">
        <title>Genome of the entomopathogenic fungus Entomophthora muscae.</title>
        <authorList>
            <person name="Elya C."/>
            <person name="Lovett B.R."/>
            <person name="Lee E."/>
            <person name="Macias A.M."/>
            <person name="Hajek A.E."/>
            <person name="De Bivort B.L."/>
            <person name="Kasson M.T."/>
            <person name="De Fine Licht H.H."/>
            <person name="Stajich J.E."/>
        </authorList>
    </citation>
    <scope>NUCLEOTIDE SEQUENCE</scope>
    <source>
        <strain evidence="1">Berkeley</strain>
    </source>
</reference>
<accession>A0ACC2RYT1</accession>
<organism evidence="1 2">
    <name type="scientific">Entomophthora muscae</name>
    <dbReference type="NCBI Taxonomy" id="34485"/>
    <lineage>
        <taxon>Eukaryota</taxon>
        <taxon>Fungi</taxon>
        <taxon>Fungi incertae sedis</taxon>
        <taxon>Zoopagomycota</taxon>
        <taxon>Entomophthoromycotina</taxon>
        <taxon>Entomophthoromycetes</taxon>
        <taxon>Entomophthorales</taxon>
        <taxon>Entomophthoraceae</taxon>
        <taxon>Entomophthora</taxon>
    </lineage>
</organism>
<comment type="caution">
    <text evidence="1">The sequence shown here is derived from an EMBL/GenBank/DDBJ whole genome shotgun (WGS) entry which is preliminary data.</text>
</comment>